<feature type="compositionally biased region" description="Basic and acidic residues" evidence="1">
    <location>
        <begin position="35"/>
        <end position="45"/>
    </location>
</feature>
<protein>
    <submittedName>
        <fullName evidence="2">Tetratricopeptide repeat protein</fullName>
    </submittedName>
</protein>
<organism evidence="2 3">
    <name type="scientific">Mycobacterium helveticum</name>
    <dbReference type="NCBI Taxonomy" id="2592811"/>
    <lineage>
        <taxon>Bacteria</taxon>
        <taxon>Bacillati</taxon>
        <taxon>Actinomycetota</taxon>
        <taxon>Actinomycetes</taxon>
        <taxon>Mycobacteriales</taxon>
        <taxon>Mycobacteriaceae</taxon>
        <taxon>Mycobacterium</taxon>
    </lineage>
</organism>
<evidence type="ECO:0000256" key="1">
    <source>
        <dbReference type="SAM" id="MobiDB-lite"/>
    </source>
</evidence>
<dbReference type="EMBL" id="VMQU01000125">
    <property type="protein sequence ID" value="TVS84176.1"/>
    <property type="molecule type" value="Genomic_DNA"/>
</dbReference>
<evidence type="ECO:0000313" key="3">
    <source>
        <dbReference type="Proteomes" id="UP000320513"/>
    </source>
</evidence>
<evidence type="ECO:0000313" key="2">
    <source>
        <dbReference type="EMBL" id="TVS84176.1"/>
    </source>
</evidence>
<keyword evidence="3" id="KW-1185">Reference proteome</keyword>
<feature type="non-terminal residue" evidence="2">
    <location>
        <position position="45"/>
    </location>
</feature>
<accession>A0A557XEY2</accession>
<sequence length="45" mass="5073">MVDDRQKTGRERRPRPASGAWSGAGRARPTQPRDGQPRDTQPRDT</sequence>
<feature type="compositionally biased region" description="Basic and acidic residues" evidence="1">
    <location>
        <begin position="1"/>
        <end position="11"/>
    </location>
</feature>
<dbReference type="Proteomes" id="UP000320513">
    <property type="component" value="Unassembled WGS sequence"/>
</dbReference>
<dbReference type="AlphaFoldDB" id="A0A557XEY2"/>
<feature type="compositionally biased region" description="Low complexity" evidence="1">
    <location>
        <begin position="16"/>
        <end position="29"/>
    </location>
</feature>
<gene>
    <name evidence="2" type="ORF">FPZ47_22205</name>
</gene>
<comment type="caution">
    <text evidence="2">The sequence shown here is derived from an EMBL/GenBank/DDBJ whole genome shotgun (WGS) entry which is preliminary data.</text>
</comment>
<feature type="region of interest" description="Disordered" evidence="1">
    <location>
        <begin position="1"/>
        <end position="45"/>
    </location>
</feature>
<proteinExistence type="predicted"/>
<reference evidence="2 3" key="1">
    <citation type="submission" date="2019-07" db="EMBL/GenBank/DDBJ databases">
        <title>New Mycobacterium species.</title>
        <authorList>
            <person name="Tortoli E."/>
            <person name="Ghielmetti G."/>
            <person name="Friedel U."/>
            <person name="Trovato A."/>
        </authorList>
    </citation>
    <scope>NUCLEOTIDE SEQUENCE [LARGE SCALE GENOMIC DNA]</scope>
    <source>
        <strain evidence="2 3">16-83</strain>
    </source>
</reference>
<name>A0A557XEY2_9MYCO</name>